<evidence type="ECO:0000259" key="3">
    <source>
        <dbReference type="SMART" id="SM00181"/>
    </source>
</evidence>
<evidence type="ECO:0000256" key="1">
    <source>
        <dbReference type="SAM" id="MobiDB-lite"/>
    </source>
</evidence>
<gene>
    <name evidence="4" type="ORF">AFUS01_LOCUS29241</name>
</gene>
<organism evidence="4 5">
    <name type="scientific">Allacma fusca</name>
    <dbReference type="NCBI Taxonomy" id="39272"/>
    <lineage>
        <taxon>Eukaryota</taxon>
        <taxon>Metazoa</taxon>
        <taxon>Ecdysozoa</taxon>
        <taxon>Arthropoda</taxon>
        <taxon>Hexapoda</taxon>
        <taxon>Collembola</taxon>
        <taxon>Symphypleona</taxon>
        <taxon>Sminthuridae</taxon>
        <taxon>Allacma</taxon>
    </lineage>
</organism>
<reference evidence="4" key="1">
    <citation type="submission" date="2021-06" db="EMBL/GenBank/DDBJ databases">
        <authorList>
            <person name="Hodson N. C."/>
            <person name="Mongue J. A."/>
            <person name="Jaron S. K."/>
        </authorList>
    </citation>
    <scope>NUCLEOTIDE SEQUENCE</scope>
</reference>
<dbReference type="Proteomes" id="UP000708208">
    <property type="component" value="Unassembled WGS sequence"/>
</dbReference>
<dbReference type="AlphaFoldDB" id="A0A8J2PEE4"/>
<keyword evidence="5" id="KW-1185">Reference proteome</keyword>
<name>A0A8J2PEE4_9HEXA</name>
<feature type="domain" description="EGF-like" evidence="3">
    <location>
        <begin position="37"/>
        <end position="76"/>
    </location>
</feature>
<feature type="domain" description="EGF-like" evidence="3">
    <location>
        <begin position="383"/>
        <end position="420"/>
    </location>
</feature>
<keyword evidence="2" id="KW-0732">Signal</keyword>
<feature type="compositionally biased region" description="Low complexity" evidence="1">
    <location>
        <begin position="249"/>
        <end position="258"/>
    </location>
</feature>
<feature type="region of interest" description="Disordered" evidence="1">
    <location>
        <begin position="247"/>
        <end position="273"/>
    </location>
</feature>
<feature type="domain" description="EGF-like" evidence="3">
    <location>
        <begin position="297"/>
        <end position="332"/>
    </location>
</feature>
<protein>
    <recommendedName>
        <fullName evidence="3">EGF-like domain-containing protein</fullName>
    </recommendedName>
</protein>
<dbReference type="OrthoDB" id="504708at2759"/>
<feature type="domain" description="EGF-like" evidence="3">
    <location>
        <begin position="182"/>
        <end position="223"/>
    </location>
</feature>
<dbReference type="EMBL" id="CAJVCH010429551">
    <property type="protein sequence ID" value="CAG7818758.1"/>
    <property type="molecule type" value="Genomic_DNA"/>
</dbReference>
<comment type="caution">
    <text evidence="4">The sequence shown here is derived from an EMBL/GenBank/DDBJ whole genome shotgun (WGS) entry which is preliminary data.</text>
</comment>
<accession>A0A8J2PEE4</accession>
<feature type="signal peptide" evidence="2">
    <location>
        <begin position="1"/>
        <end position="27"/>
    </location>
</feature>
<evidence type="ECO:0000313" key="5">
    <source>
        <dbReference type="Proteomes" id="UP000708208"/>
    </source>
</evidence>
<sequence>MWTQKAVLSIFVLASVVVLFNPEIVTAIEPGDSYGDFCNTTNLCSLNYFLECKETSRCGCVPGMHLDPNRNPPTCVSKVNQTCSEYPENGLPAKYCTPNSLCLPDASNESRCYCQRNFVEDANGACTQSSLHGEACDIDKQCKQDAFLKCGLEERHCICDIDEVNQVWDQQSKKCVSLLRSDCTPLSPGLPRVCIDGSKSSCVGNICACESSYVPSDDNKRCVRPYNGTCTSSTDCADGLDCNLPPEPTTTSTTTPTPASNPPPVNEPTAESGTCGCSSTEKYNDGLKRCEVLASKACSAESTKKCIENSQCVDGLCKCDDKYILNADGTCAGNFGANCTKTPADTCSTTNFLQCNNESTCECKANYEHSSATGKCIAFIGSPCIDNGNCDSFTSTCNNSRICTCTSRFFDPETPGVRCLGGYEAPCDTAHCDESRFLSCTTEHICVCLNSSDQMFDDISGKCVAYADAQCKLSDGREMGCVANATCNNPTENGLCTCDENFHTEERLCRENSANALNSFWLPIIFVASLVIKM</sequence>
<evidence type="ECO:0000313" key="4">
    <source>
        <dbReference type="EMBL" id="CAG7818758.1"/>
    </source>
</evidence>
<feature type="chain" id="PRO_5035298375" description="EGF-like domain-containing protein" evidence="2">
    <location>
        <begin position="28"/>
        <end position="534"/>
    </location>
</feature>
<feature type="domain" description="EGF-like" evidence="3">
    <location>
        <begin position="82"/>
        <end position="127"/>
    </location>
</feature>
<feature type="domain" description="EGF-like" evidence="3">
    <location>
        <begin position="470"/>
        <end position="510"/>
    </location>
</feature>
<proteinExistence type="predicted"/>
<dbReference type="SMART" id="SM00181">
    <property type="entry name" value="EGF"/>
    <property type="match status" value="6"/>
</dbReference>
<evidence type="ECO:0000256" key="2">
    <source>
        <dbReference type="SAM" id="SignalP"/>
    </source>
</evidence>
<dbReference type="InterPro" id="IPR000742">
    <property type="entry name" value="EGF"/>
</dbReference>